<dbReference type="PROSITE" id="PS51109">
    <property type="entry name" value="G5"/>
    <property type="match status" value="1"/>
</dbReference>
<dbReference type="AlphaFoldDB" id="A0A0G0FNC1"/>
<gene>
    <name evidence="3" type="ORF">UR93_C0005G0016</name>
</gene>
<dbReference type="SMART" id="SM01208">
    <property type="entry name" value="G5"/>
    <property type="match status" value="1"/>
</dbReference>
<name>A0A0G0FNC1_9BACT</name>
<dbReference type="Pfam" id="PF03330">
    <property type="entry name" value="DPBB_1"/>
    <property type="match status" value="1"/>
</dbReference>
<dbReference type="Pfam" id="PF03990">
    <property type="entry name" value="DUF348"/>
    <property type="match status" value="1"/>
</dbReference>
<organism evidence="3 4">
    <name type="scientific">Berkelbacteria bacterium GW2011_GWA2_35_9</name>
    <dbReference type="NCBI Taxonomy" id="1618333"/>
    <lineage>
        <taxon>Bacteria</taxon>
        <taxon>Candidatus Berkelbacteria</taxon>
    </lineage>
</organism>
<evidence type="ECO:0000256" key="1">
    <source>
        <dbReference type="ARBA" id="ARBA00022729"/>
    </source>
</evidence>
<dbReference type="InterPro" id="IPR011098">
    <property type="entry name" value="G5_dom"/>
</dbReference>
<dbReference type="Proteomes" id="UP000034316">
    <property type="component" value="Unassembled WGS sequence"/>
</dbReference>
<accession>A0A0G0FNC1</accession>
<dbReference type="InterPro" id="IPR007137">
    <property type="entry name" value="DUF348"/>
</dbReference>
<comment type="caution">
    <text evidence="3">The sequence shown here is derived from an EMBL/GenBank/DDBJ whole genome shotgun (WGS) entry which is preliminary data.</text>
</comment>
<sequence>MLKKLLALVLLPVLFVFVINIVPEESNTEGQVLGVSVAKAEQDKEDSRIKIENYFADSSINNFKDFVKKNELTIYPQDKITIFPDLGLGLGAKISIKRSLNVTVLDAKYSREHRTFAKNVDEFLKEKSIELGGLDKIDPVLAHEIDAGLEIEIIRVEKTNIDEKEKIAYTTIRKEDPEMWKGEEKVTQKGQNGEKKLTYEVTRENGIEKSRKLIKTETTKEAVEEIIYYGTKEVVYGVGKATWYSAPAMSAAHNTLPRGTMVLVTNISNGKQVMVKIVGPGIQSNAIIDLSPDAFSQLAPLGAGTIQVKLTKP</sequence>
<protein>
    <recommendedName>
        <fullName evidence="2">G5 domain-containing protein</fullName>
    </recommendedName>
</protein>
<dbReference type="Gene3D" id="2.40.40.10">
    <property type="entry name" value="RlpA-like domain"/>
    <property type="match status" value="1"/>
</dbReference>
<dbReference type="PANTHER" id="PTHR34183:SF8">
    <property type="entry name" value="ENDOLYTIC PEPTIDOGLYCAN TRANSGLYCOSYLASE RLPA-RELATED"/>
    <property type="match status" value="1"/>
</dbReference>
<evidence type="ECO:0000259" key="2">
    <source>
        <dbReference type="PROSITE" id="PS51109"/>
    </source>
</evidence>
<evidence type="ECO:0000313" key="3">
    <source>
        <dbReference type="EMBL" id="KKP88960.1"/>
    </source>
</evidence>
<keyword evidence="1" id="KW-0732">Signal</keyword>
<dbReference type="STRING" id="1618333.UR93_C0005G0016"/>
<proteinExistence type="predicted"/>
<evidence type="ECO:0000313" key="4">
    <source>
        <dbReference type="Proteomes" id="UP000034316"/>
    </source>
</evidence>
<reference evidence="3 4" key="1">
    <citation type="journal article" date="2015" name="Nature">
        <title>rRNA introns, odd ribosomes, and small enigmatic genomes across a large radiation of phyla.</title>
        <authorList>
            <person name="Brown C.T."/>
            <person name="Hug L.A."/>
            <person name="Thomas B.C."/>
            <person name="Sharon I."/>
            <person name="Castelle C.J."/>
            <person name="Singh A."/>
            <person name="Wilkins M.J."/>
            <person name="Williams K.H."/>
            <person name="Banfield J.F."/>
        </authorList>
    </citation>
    <scope>NUCLEOTIDE SEQUENCE [LARGE SCALE GENOMIC DNA]</scope>
</reference>
<dbReference type="CDD" id="cd22268">
    <property type="entry name" value="DPBB_RlpA-like"/>
    <property type="match status" value="1"/>
</dbReference>
<dbReference type="Gene3D" id="2.20.230.10">
    <property type="entry name" value="Resuscitation-promoting factor rpfb"/>
    <property type="match status" value="1"/>
</dbReference>
<dbReference type="EMBL" id="LBRB01000005">
    <property type="protein sequence ID" value="KKP88960.1"/>
    <property type="molecule type" value="Genomic_DNA"/>
</dbReference>
<dbReference type="SUPFAM" id="SSF50685">
    <property type="entry name" value="Barwin-like endoglucanases"/>
    <property type="match status" value="1"/>
</dbReference>
<dbReference type="InterPro" id="IPR036908">
    <property type="entry name" value="RlpA-like_sf"/>
</dbReference>
<dbReference type="InterPro" id="IPR009009">
    <property type="entry name" value="RlpA-like_DPBB"/>
</dbReference>
<dbReference type="PANTHER" id="PTHR34183">
    <property type="entry name" value="ENDOLYTIC PEPTIDOGLYCAN TRANSGLYCOSYLASE RLPA"/>
    <property type="match status" value="1"/>
</dbReference>
<feature type="domain" description="G5" evidence="2">
    <location>
        <begin position="153"/>
        <end position="233"/>
    </location>
</feature>
<dbReference type="Pfam" id="PF07501">
    <property type="entry name" value="G5"/>
    <property type="match status" value="1"/>
</dbReference>